<sequence length="378" mass="42666">MYHSSNPSPDSTDIRPARRGKHKIFIGMAPGVGKTYRMLEEGDQLRQEGIDVVIGLLETHNRQETAQRAAGLELLPRQQVNCSGSLLSEMDTEAIVVREPQLVLIDELAHTNVPGSQREKRYQDVEVVLAAGIDVYSTVNIQHLESLNDLVARITGVVVRERIPDRLLEEADQVVVIDVTPETLEERLKVGKIYALEKADQSLQNFFQRRNLIALRELALREVADNIEEEALEQASNGTKTDAPFCSIHERVLVCVSTYPNAIQLIRRGARIAGYMHAPFYCLFVDDPDRFLTKTESLHIETCEQLCKEFGGEFIRVGEQDKAKAIADVAINYYVTQIVIGESQRSRWQLMLRGSLTHKLLKSLKNIDVHIIATEKRT</sequence>
<accession>A0ABV0KTN4</accession>
<dbReference type="RefSeq" id="WP_190448554.1">
    <property type="nucleotide sequence ID" value="NZ_JAMPLM010000075.1"/>
</dbReference>
<dbReference type="Gene3D" id="3.40.50.300">
    <property type="entry name" value="P-loop containing nucleotide triphosphate hydrolases"/>
    <property type="match status" value="1"/>
</dbReference>
<dbReference type="InterPro" id="IPR027417">
    <property type="entry name" value="P-loop_NTPase"/>
</dbReference>
<keyword evidence="6" id="KW-1185">Reference proteome</keyword>
<dbReference type="InterPro" id="IPR003852">
    <property type="entry name" value="Sig_transdc_His_kinase_KdpD_N"/>
</dbReference>
<reference evidence="5 6" key="1">
    <citation type="submission" date="2022-04" db="EMBL/GenBank/DDBJ databases">
        <title>Positive selection, recombination, and allopatry shape intraspecific diversity of widespread and dominant cyanobacteria.</title>
        <authorList>
            <person name="Wei J."/>
            <person name="Shu W."/>
            <person name="Hu C."/>
        </authorList>
    </citation>
    <scope>NUCLEOTIDE SEQUENCE [LARGE SCALE GENOMIC DNA]</scope>
    <source>
        <strain evidence="5 6">AS-A4</strain>
    </source>
</reference>
<gene>
    <name evidence="5" type="ORF">NDI38_29960</name>
</gene>
<protein>
    <submittedName>
        <fullName evidence="5">Sensor histidine kinase KdpD</fullName>
    </submittedName>
</protein>
<dbReference type="EMBL" id="JAMPLM010000075">
    <property type="protein sequence ID" value="MEP1062600.1"/>
    <property type="molecule type" value="Genomic_DNA"/>
</dbReference>
<evidence type="ECO:0000313" key="5">
    <source>
        <dbReference type="EMBL" id="MEP1062600.1"/>
    </source>
</evidence>
<dbReference type="InterPro" id="IPR052023">
    <property type="entry name" value="Histidine_kinase_KdpD"/>
</dbReference>
<evidence type="ECO:0000313" key="6">
    <source>
        <dbReference type="Proteomes" id="UP001476950"/>
    </source>
</evidence>
<dbReference type="GO" id="GO:0016301">
    <property type="term" value="F:kinase activity"/>
    <property type="evidence" value="ECO:0007669"/>
    <property type="project" value="UniProtKB-KW"/>
</dbReference>
<name>A0ABV0KTN4_9CYAN</name>
<keyword evidence="1" id="KW-0808">Transferase</keyword>
<proteinExistence type="predicted"/>
<dbReference type="SUPFAM" id="SSF52402">
    <property type="entry name" value="Adenine nucleotide alpha hydrolases-like"/>
    <property type="match status" value="1"/>
</dbReference>
<dbReference type="PANTHER" id="PTHR45569">
    <property type="entry name" value="SENSOR PROTEIN KDPD"/>
    <property type="match status" value="1"/>
</dbReference>
<dbReference type="PANTHER" id="PTHR45569:SF1">
    <property type="entry name" value="SENSOR PROTEIN KDPD"/>
    <property type="match status" value="1"/>
</dbReference>
<evidence type="ECO:0000259" key="4">
    <source>
        <dbReference type="Pfam" id="PF02702"/>
    </source>
</evidence>
<evidence type="ECO:0000256" key="2">
    <source>
        <dbReference type="ARBA" id="ARBA00022777"/>
    </source>
</evidence>
<keyword evidence="2 5" id="KW-0418">Kinase</keyword>
<dbReference type="Proteomes" id="UP001476950">
    <property type="component" value="Unassembled WGS sequence"/>
</dbReference>
<dbReference type="InterPro" id="IPR014729">
    <property type="entry name" value="Rossmann-like_a/b/a_fold"/>
</dbReference>
<dbReference type="Gene3D" id="3.40.50.620">
    <property type="entry name" value="HUPs"/>
    <property type="match status" value="1"/>
</dbReference>
<evidence type="ECO:0000256" key="3">
    <source>
        <dbReference type="ARBA" id="ARBA00023012"/>
    </source>
</evidence>
<dbReference type="CDD" id="cd01987">
    <property type="entry name" value="USP_KdpD-like"/>
    <property type="match status" value="1"/>
</dbReference>
<keyword evidence="3" id="KW-0902">Two-component regulatory system</keyword>
<dbReference type="Pfam" id="PF02702">
    <property type="entry name" value="KdpD"/>
    <property type="match status" value="1"/>
</dbReference>
<comment type="caution">
    <text evidence="5">The sequence shown here is derived from an EMBL/GenBank/DDBJ whole genome shotgun (WGS) entry which is preliminary data.</text>
</comment>
<organism evidence="5 6">
    <name type="scientific">Stenomitos frigidus AS-A4</name>
    <dbReference type="NCBI Taxonomy" id="2933935"/>
    <lineage>
        <taxon>Bacteria</taxon>
        <taxon>Bacillati</taxon>
        <taxon>Cyanobacteriota</taxon>
        <taxon>Cyanophyceae</taxon>
        <taxon>Leptolyngbyales</taxon>
        <taxon>Leptolyngbyaceae</taxon>
        <taxon>Stenomitos</taxon>
    </lineage>
</organism>
<feature type="domain" description="Signal transduction histidine kinase osmosensitive K+ channel sensor N-terminal" evidence="4">
    <location>
        <begin position="18"/>
        <end position="227"/>
    </location>
</feature>
<evidence type="ECO:0000256" key="1">
    <source>
        <dbReference type="ARBA" id="ARBA00022679"/>
    </source>
</evidence>